<gene>
    <name evidence="3" type="ORF">GSOID_T00025058001</name>
</gene>
<accession>E4Y6B6</accession>
<name>E4Y6B6_OIKDI</name>
<evidence type="ECO:0000259" key="2">
    <source>
        <dbReference type="Pfam" id="PF03465"/>
    </source>
</evidence>
<evidence type="ECO:0000313" key="3">
    <source>
        <dbReference type="EMBL" id="CBY31166.1"/>
    </source>
</evidence>
<evidence type="ECO:0000259" key="1">
    <source>
        <dbReference type="Pfam" id="PF03464"/>
    </source>
</evidence>
<dbReference type="SUPFAM" id="SSF53137">
    <property type="entry name" value="Translational machinery components"/>
    <property type="match status" value="1"/>
</dbReference>
<dbReference type="PANTHER" id="PTHR10113">
    <property type="entry name" value="PEPTIDE CHAIN RELEASE FACTOR SUBUNIT 1"/>
    <property type="match status" value="1"/>
</dbReference>
<evidence type="ECO:0008006" key="4">
    <source>
        <dbReference type="Google" id="ProtNLM"/>
    </source>
</evidence>
<sequence>MDGNGCLFATLTGNTRDIIQKFDVDLPKKHGRGGQSALRFARLRMEKRHNFVRKVAETAVKCFIKDDKVSCVGLILAGSADFKTELNGSDMFDQRLAAKVIRTVDVSYGGENGFNQAIELVQDDLSNVKFVQEKKLICQYFDEISRDTGKYCFAIGDTVNALEQGAVETLIIWENLDIKRYVFRNPVSELNEVKYLNQTEEKDRKHFVDKSTGQELESISVETFIDWLVDTRLLLIDLRKVLSLSKDSVALEDYCDILLILRRKNIYPTKTTSIWMTIDESRGWLLVNCAHAI</sequence>
<protein>
    <recommendedName>
        <fullName evidence="4">Eukaryotic peptide chain release factor subunit 1</fullName>
    </recommendedName>
</protein>
<dbReference type="GO" id="GO:0003747">
    <property type="term" value="F:translation release factor activity"/>
    <property type="evidence" value="ECO:0007669"/>
    <property type="project" value="InterPro"/>
</dbReference>
<feature type="domain" description="eRF1" evidence="2">
    <location>
        <begin position="130"/>
        <end position="225"/>
    </location>
</feature>
<dbReference type="Gene3D" id="3.30.420.60">
    <property type="entry name" value="eRF1 domain 2"/>
    <property type="match status" value="1"/>
</dbReference>
<proteinExistence type="predicted"/>
<dbReference type="InterPro" id="IPR005142">
    <property type="entry name" value="eRF1_3"/>
</dbReference>
<dbReference type="InterPro" id="IPR042226">
    <property type="entry name" value="eFR1_2_sf"/>
</dbReference>
<dbReference type="InterPro" id="IPR029064">
    <property type="entry name" value="Ribosomal_eL30-like_sf"/>
</dbReference>
<dbReference type="Pfam" id="PF03465">
    <property type="entry name" value="eRF1_3"/>
    <property type="match status" value="1"/>
</dbReference>
<dbReference type="EMBL" id="FN654295">
    <property type="protein sequence ID" value="CBY31166.1"/>
    <property type="molecule type" value="Genomic_DNA"/>
</dbReference>
<dbReference type="AlphaFoldDB" id="E4Y6B6"/>
<dbReference type="InterPro" id="IPR004403">
    <property type="entry name" value="Peptide_chain-rel_eRF1/aRF1"/>
</dbReference>
<dbReference type="SUPFAM" id="SSF55315">
    <property type="entry name" value="L30e-like"/>
    <property type="match status" value="1"/>
</dbReference>
<feature type="domain" description="eRF1" evidence="1">
    <location>
        <begin position="1"/>
        <end position="126"/>
    </location>
</feature>
<dbReference type="Pfam" id="PF03464">
    <property type="entry name" value="eRF1_2"/>
    <property type="match status" value="1"/>
</dbReference>
<dbReference type="Gene3D" id="3.30.1330.30">
    <property type="match status" value="1"/>
</dbReference>
<dbReference type="Proteomes" id="UP000011014">
    <property type="component" value="Unassembled WGS sequence"/>
</dbReference>
<dbReference type="InterPro" id="IPR005141">
    <property type="entry name" value="eRF1_2"/>
</dbReference>
<reference evidence="3" key="1">
    <citation type="journal article" date="2010" name="Science">
        <title>Plasticity of animal genome architecture unmasked by rapid evolution of a pelagic tunicate.</title>
        <authorList>
            <person name="Denoeud F."/>
            <person name="Henriet S."/>
            <person name="Mungpakdee S."/>
            <person name="Aury J.M."/>
            <person name="Da Silva C."/>
            <person name="Brinkmann H."/>
            <person name="Mikhaleva J."/>
            <person name="Olsen L.C."/>
            <person name="Jubin C."/>
            <person name="Canestro C."/>
            <person name="Bouquet J.M."/>
            <person name="Danks G."/>
            <person name="Poulain J."/>
            <person name="Campsteijn C."/>
            <person name="Adamski M."/>
            <person name="Cross I."/>
            <person name="Yadetie F."/>
            <person name="Muffato M."/>
            <person name="Louis A."/>
            <person name="Butcher S."/>
            <person name="Tsagkogeorga G."/>
            <person name="Konrad A."/>
            <person name="Singh S."/>
            <person name="Jensen M.F."/>
            <person name="Cong E.H."/>
            <person name="Eikeseth-Otteraa H."/>
            <person name="Noel B."/>
            <person name="Anthouard V."/>
            <person name="Porcel B.M."/>
            <person name="Kachouri-Lafond R."/>
            <person name="Nishino A."/>
            <person name="Ugolini M."/>
            <person name="Chourrout P."/>
            <person name="Nishida H."/>
            <person name="Aasland R."/>
            <person name="Huzurbazar S."/>
            <person name="Westhof E."/>
            <person name="Delsuc F."/>
            <person name="Lehrach H."/>
            <person name="Reinhardt R."/>
            <person name="Weissenbach J."/>
            <person name="Roy S.W."/>
            <person name="Artiguenave F."/>
            <person name="Postlethwait J.H."/>
            <person name="Manak J.R."/>
            <person name="Thompson E.M."/>
            <person name="Jaillon O."/>
            <person name="Du Pasquier L."/>
            <person name="Boudinot P."/>
            <person name="Liberles D.A."/>
            <person name="Volff J.N."/>
            <person name="Philippe H."/>
            <person name="Lenhard B."/>
            <person name="Roest Crollius H."/>
            <person name="Wincker P."/>
            <person name="Chourrout D."/>
        </authorList>
    </citation>
    <scope>NUCLEOTIDE SEQUENCE [LARGE SCALE GENOMIC DNA]</scope>
</reference>
<organism evidence="3">
    <name type="scientific">Oikopleura dioica</name>
    <name type="common">Tunicate</name>
    <dbReference type="NCBI Taxonomy" id="34765"/>
    <lineage>
        <taxon>Eukaryota</taxon>
        <taxon>Metazoa</taxon>
        <taxon>Chordata</taxon>
        <taxon>Tunicata</taxon>
        <taxon>Appendicularia</taxon>
        <taxon>Copelata</taxon>
        <taxon>Oikopleuridae</taxon>
        <taxon>Oikopleura</taxon>
    </lineage>
</organism>